<protein>
    <submittedName>
        <fullName evidence="1">t-SNARE</fullName>
    </submittedName>
</protein>
<evidence type="ECO:0000313" key="2">
    <source>
        <dbReference type="Proteomes" id="UP000790377"/>
    </source>
</evidence>
<comment type="caution">
    <text evidence="1">The sequence shown here is derived from an EMBL/GenBank/DDBJ whole genome shotgun (WGS) entry which is preliminary data.</text>
</comment>
<gene>
    <name evidence="1" type="ORF">BJ138DRAFT_1110298</name>
</gene>
<name>A0ACB8APB4_9AGAM</name>
<reference evidence="1" key="1">
    <citation type="journal article" date="2021" name="New Phytol.">
        <title>Evolutionary innovations through gain and loss of genes in the ectomycorrhizal Boletales.</title>
        <authorList>
            <person name="Wu G."/>
            <person name="Miyauchi S."/>
            <person name="Morin E."/>
            <person name="Kuo A."/>
            <person name="Drula E."/>
            <person name="Varga T."/>
            <person name="Kohler A."/>
            <person name="Feng B."/>
            <person name="Cao Y."/>
            <person name="Lipzen A."/>
            <person name="Daum C."/>
            <person name="Hundley H."/>
            <person name="Pangilinan J."/>
            <person name="Johnson J."/>
            <person name="Barry K."/>
            <person name="LaButti K."/>
            <person name="Ng V."/>
            <person name="Ahrendt S."/>
            <person name="Min B."/>
            <person name="Choi I.G."/>
            <person name="Park H."/>
            <person name="Plett J.M."/>
            <person name="Magnuson J."/>
            <person name="Spatafora J.W."/>
            <person name="Nagy L.G."/>
            <person name="Henrissat B."/>
            <person name="Grigoriev I.V."/>
            <person name="Yang Z.L."/>
            <person name="Xu J."/>
            <person name="Martin F.M."/>
        </authorList>
    </citation>
    <scope>NUCLEOTIDE SEQUENCE</scope>
    <source>
        <strain evidence="1">ATCC 28755</strain>
    </source>
</reference>
<organism evidence="1 2">
    <name type="scientific">Hygrophoropsis aurantiaca</name>
    <dbReference type="NCBI Taxonomy" id="72124"/>
    <lineage>
        <taxon>Eukaryota</taxon>
        <taxon>Fungi</taxon>
        <taxon>Dikarya</taxon>
        <taxon>Basidiomycota</taxon>
        <taxon>Agaricomycotina</taxon>
        <taxon>Agaricomycetes</taxon>
        <taxon>Agaricomycetidae</taxon>
        <taxon>Boletales</taxon>
        <taxon>Coniophorineae</taxon>
        <taxon>Hygrophoropsidaceae</taxon>
        <taxon>Hygrophoropsis</taxon>
    </lineage>
</organism>
<dbReference type="EMBL" id="MU267609">
    <property type="protein sequence ID" value="KAH7914776.1"/>
    <property type="molecule type" value="Genomic_DNA"/>
</dbReference>
<keyword evidence="2" id="KW-1185">Reference proteome</keyword>
<proteinExistence type="predicted"/>
<evidence type="ECO:0000313" key="1">
    <source>
        <dbReference type="EMBL" id="KAH7914776.1"/>
    </source>
</evidence>
<sequence>MPVQDRTTEFRACVESIRNRSAVPPRTAETKQRLLQSHGKTGAKSEFSRMASAIGKDISSTAIKLGKLAQLAKRKTLFDDRPVEISELTFIIKQDIANINRQIAALQSYVKQRNAQGASKSSEGKQIDEHNHNIVMMLQNKLATTSMSFKDVLEVRTQNMKESKDRTEQFMYSTASAAHQAPSNSLLLNGRNDPMGDGSTSRLNGMGKGKGRALQNGDVLALDLHSAEEGSAQGGNPFMQMQLVEQQDSYIQSRSTAIESIESTIAELGQIFTQLANMVAEQRETVQRIDADTMDIVSNVDGAQRELLKYYASISSNRWLMLKVFGVLIVFFLVFILVS</sequence>
<accession>A0ACB8APB4</accession>
<dbReference type="Proteomes" id="UP000790377">
    <property type="component" value="Unassembled WGS sequence"/>
</dbReference>